<dbReference type="InterPro" id="IPR005142">
    <property type="entry name" value="eRF1_3"/>
</dbReference>
<dbReference type="SUPFAM" id="SSF55315">
    <property type="entry name" value="L30e-like"/>
    <property type="match status" value="1"/>
</dbReference>
<feature type="domain" description="eRF1/Pelota-like N-terminal" evidence="6">
    <location>
        <begin position="1"/>
        <end position="137"/>
    </location>
</feature>
<evidence type="ECO:0000256" key="2">
    <source>
        <dbReference type="ARBA" id="ARBA00005326"/>
    </source>
</evidence>
<dbReference type="FunFam" id="3.30.1330.30:FF:000032">
    <property type="entry name" value="Eukaryotic peptide chain release factor subunit 1"/>
    <property type="match status" value="1"/>
</dbReference>
<dbReference type="InterPro" id="IPR042226">
    <property type="entry name" value="eFR1_2_sf"/>
</dbReference>
<dbReference type="GO" id="GO:0005737">
    <property type="term" value="C:cytoplasm"/>
    <property type="evidence" value="ECO:0007669"/>
    <property type="project" value="UniProtKB-SubCell"/>
</dbReference>
<dbReference type="SUPFAM" id="SSF55481">
    <property type="entry name" value="N-terminal domain of eukaryotic peptide chain release factor subunit 1, ERF1"/>
    <property type="match status" value="1"/>
</dbReference>
<comment type="similarity">
    <text evidence="2">Belongs to the eukaryotic release factor 1 family.</text>
</comment>
<evidence type="ECO:0000256" key="5">
    <source>
        <dbReference type="ARBA" id="ARBA00022917"/>
    </source>
</evidence>
<dbReference type="Gene3D" id="3.30.960.10">
    <property type="entry name" value="eRF1 domain 1"/>
    <property type="match status" value="1"/>
</dbReference>
<dbReference type="NCBIfam" id="TIGR03676">
    <property type="entry name" value="aRF1_eRF1"/>
    <property type="match status" value="1"/>
</dbReference>
<dbReference type="EMBL" id="AF165818">
    <property type="protein sequence ID" value="AAK39903.1"/>
    <property type="molecule type" value="Genomic_DNA"/>
</dbReference>
<geneLocation type="nucleomorph" evidence="7"/>
<dbReference type="Pfam" id="PF03465">
    <property type="entry name" value="eRF1_3"/>
    <property type="match status" value="1"/>
</dbReference>
<dbReference type="InterPro" id="IPR029064">
    <property type="entry name" value="Ribosomal_eL30-like_sf"/>
</dbReference>
<dbReference type="InterPro" id="IPR004403">
    <property type="entry name" value="Peptide_chain-rel_eRF1/aRF1"/>
</dbReference>
<evidence type="ECO:0000313" key="8">
    <source>
        <dbReference type="Proteomes" id="UP000242167"/>
    </source>
</evidence>
<evidence type="ECO:0000313" key="7">
    <source>
        <dbReference type="EMBL" id="AAK39903.1"/>
    </source>
</evidence>
<dbReference type="PANTHER" id="PTHR10113">
    <property type="entry name" value="PEPTIDE CHAIN RELEASE FACTOR SUBUNIT 1"/>
    <property type="match status" value="1"/>
</dbReference>
<comment type="subcellular location">
    <subcellularLocation>
        <location evidence="1">Cytoplasm</location>
    </subcellularLocation>
</comment>
<evidence type="ECO:0000259" key="6">
    <source>
        <dbReference type="SMART" id="SM01194"/>
    </source>
</evidence>
<organism evidence="7 8">
    <name type="scientific">Guillardia theta</name>
    <name type="common">Cryptophyte</name>
    <name type="synonym">Cryptomonas phi</name>
    <dbReference type="NCBI Taxonomy" id="55529"/>
    <lineage>
        <taxon>Eukaryota</taxon>
        <taxon>Cryptophyceae</taxon>
        <taxon>Pyrenomonadales</taxon>
        <taxon>Geminigeraceae</taxon>
        <taxon>Guillardia</taxon>
    </lineage>
</organism>
<dbReference type="AlphaFoldDB" id="Q98RP4"/>
<reference evidence="7 8" key="1">
    <citation type="journal article" date="2001" name="Nature">
        <title>The highly reduced genome of an enslaved algal nucleus.</title>
        <authorList>
            <person name="Douglas S."/>
            <person name="Zauner S."/>
            <person name="Fraunholz M."/>
            <person name="Beaton M."/>
            <person name="Penny S."/>
            <person name="Deng L."/>
            <person name="Wu X."/>
            <person name="Reith M."/>
            <person name="Cavalier-Smith T."/>
            <person name="Maier U."/>
        </authorList>
    </citation>
    <scope>NUCLEOTIDE SEQUENCE [LARGE SCALE GENOMIC DNA]</scope>
</reference>
<evidence type="ECO:0000256" key="3">
    <source>
        <dbReference type="ARBA" id="ARBA00011520"/>
    </source>
</evidence>
<dbReference type="InterPro" id="IPR024049">
    <property type="entry name" value="eRF1_1_sf"/>
</dbReference>
<dbReference type="SUPFAM" id="SSF53137">
    <property type="entry name" value="Translational machinery components"/>
    <property type="match status" value="1"/>
</dbReference>
<dbReference type="Proteomes" id="UP000242167">
    <property type="component" value="Nucleomorph 1"/>
</dbReference>
<dbReference type="PIR" id="H90096">
    <property type="entry name" value="H90096"/>
</dbReference>
<dbReference type="FunFam" id="3.30.960.10:FF:000003">
    <property type="entry name" value="Peptide chain release factor subunit 1"/>
    <property type="match status" value="1"/>
</dbReference>
<dbReference type="SMART" id="SM01194">
    <property type="entry name" value="eRF1_1"/>
    <property type="match status" value="1"/>
</dbReference>
<dbReference type="Gene3D" id="3.30.1330.30">
    <property type="match status" value="1"/>
</dbReference>
<sequence length="409" mass="46580">MELYPDETELWKIKKTYQYLSTIKGNGTSMISLVIPSNEHISKVSKMLSDELATASNIKSRINRSSVLSAISSVQQKLKYYTKTPNNGLIIYCGTFTDENNKEKKILIEIEPLKPLNSSFYICDSKFHTNILLEMIQVDQKIAFIILDGKGALFGILAGNNKEILYKLNVNLPKKHGRGGQSALRFSRIRIEKRTNFIRKICELADQYYLSDFNKNFIEGLVIAGPADLKNELISSELFNEKLREKILSIIDISYGGEIGFNKAIENSSSVLDQLKCIKEKKIIESFFDEIEKDTGKYVYGCEETCNSLTNGFLSKIILWENLEIERMVYIDSFTNLEIVKFKKINECDKTECLDENPKLVFSAKCNVIDWVIENKNKCETQIYIITDRTPEGAQFVKGFGGIGGILKF</sequence>
<keyword evidence="7" id="KW-0542">Nucleomorph</keyword>
<evidence type="ECO:0000256" key="1">
    <source>
        <dbReference type="ARBA" id="ARBA00004496"/>
    </source>
</evidence>
<gene>
    <name evidence="7" type="primary">erf1</name>
</gene>
<dbReference type="Pfam" id="PF03464">
    <property type="entry name" value="eRF1_2"/>
    <property type="match status" value="1"/>
</dbReference>
<dbReference type="Pfam" id="PF03463">
    <property type="entry name" value="eRF1_1"/>
    <property type="match status" value="1"/>
</dbReference>
<dbReference type="GeneID" id="857390"/>
<evidence type="ECO:0000256" key="4">
    <source>
        <dbReference type="ARBA" id="ARBA00022490"/>
    </source>
</evidence>
<accession>Q98RP4</accession>
<comment type="subunit">
    <text evidence="3">Heterodimer of two subunits, one of which binds GTP.</text>
</comment>
<dbReference type="InterPro" id="IPR005141">
    <property type="entry name" value="eRF1_2"/>
</dbReference>
<dbReference type="Gene3D" id="3.30.420.60">
    <property type="entry name" value="eRF1 domain 2"/>
    <property type="match status" value="1"/>
</dbReference>
<proteinExistence type="inferred from homology"/>
<dbReference type="RefSeq" id="XP_001713608.1">
    <property type="nucleotide sequence ID" value="XM_001713556.1"/>
</dbReference>
<name>Q98RP4_GUITH</name>
<dbReference type="GO" id="GO:0003747">
    <property type="term" value="F:translation release factor activity"/>
    <property type="evidence" value="ECO:0007669"/>
    <property type="project" value="InterPro"/>
</dbReference>
<keyword evidence="5" id="KW-0648">Protein biosynthesis</keyword>
<dbReference type="InterPro" id="IPR005140">
    <property type="entry name" value="eRF1_Pelota-like_N"/>
</dbReference>
<keyword evidence="4" id="KW-0963">Cytoplasm</keyword>
<protein>
    <submittedName>
        <fullName evidence="7">Eukaryotic release factor 1 homolog</fullName>
    </submittedName>
</protein>